<organism evidence="2 3">
    <name type="scientific">Glossina austeni</name>
    <name type="common">Savannah tsetse fly</name>
    <dbReference type="NCBI Taxonomy" id="7395"/>
    <lineage>
        <taxon>Eukaryota</taxon>
        <taxon>Metazoa</taxon>
        <taxon>Ecdysozoa</taxon>
        <taxon>Arthropoda</taxon>
        <taxon>Hexapoda</taxon>
        <taxon>Insecta</taxon>
        <taxon>Pterygota</taxon>
        <taxon>Neoptera</taxon>
        <taxon>Endopterygota</taxon>
        <taxon>Diptera</taxon>
        <taxon>Brachycera</taxon>
        <taxon>Muscomorpha</taxon>
        <taxon>Hippoboscoidea</taxon>
        <taxon>Glossinidae</taxon>
        <taxon>Glossina</taxon>
    </lineage>
</organism>
<dbReference type="VEuPathDB" id="VectorBase:GAUT002645"/>
<evidence type="ECO:0000313" key="2">
    <source>
        <dbReference type="EnsemblMetazoa" id="GAUT002645-PA"/>
    </source>
</evidence>
<dbReference type="EnsemblMetazoa" id="GAUT002645-RA">
    <property type="protein sequence ID" value="GAUT002645-PA"/>
    <property type="gene ID" value="GAUT002645"/>
</dbReference>
<evidence type="ECO:0000256" key="1">
    <source>
        <dbReference type="SAM" id="MobiDB-lite"/>
    </source>
</evidence>
<dbReference type="Proteomes" id="UP000078200">
    <property type="component" value="Unassembled WGS sequence"/>
</dbReference>
<reference evidence="2" key="1">
    <citation type="submission" date="2020-05" db="UniProtKB">
        <authorList>
            <consortium name="EnsemblMetazoa"/>
        </authorList>
    </citation>
    <scope>IDENTIFICATION</scope>
    <source>
        <strain evidence="2">TTRI</strain>
    </source>
</reference>
<proteinExistence type="predicted"/>
<keyword evidence="3" id="KW-1185">Reference proteome</keyword>
<protein>
    <submittedName>
        <fullName evidence="2">Uncharacterized protein</fullName>
    </submittedName>
</protein>
<evidence type="ECO:0000313" key="3">
    <source>
        <dbReference type="Proteomes" id="UP000078200"/>
    </source>
</evidence>
<accession>A0A1A9UEY5</accession>
<dbReference type="AlphaFoldDB" id="A0A1A9UEY5"/>
<sequence>MKKEFHKCHVPLITAYRQMQENEALKEMPQAKPLIEGFVIKCHYIAVSGAFAGCMDARHNVYIHLRGQASKKARHEPCGKAAQIPQQQPQQQQQQQQQQQEQRMIMFMKAMLM</sequence>
<name>A0A1A9UEY5_GLOAU</name>
<feature type="compositionally biased region" description="Low complexity" evidence="1">
    <location>
        <begin position="83"/>
        <end position="101"/>
    </location>
</feature>
<feature type="region of interest" description="Disordered" evidence="1">
    <location>
        <begin position="73"/>
        <end position="101"/>
    </location>
</feature>